<protein>
    <submittedName>
        <fullName evidence="7">Blue (Type 1) copper domain-containing protein</fullName>
    </submittedName>
</protein>
<comment type="caution">
    <text evidence="7">The sequence shown here is derived from an EMBL/GenBank/DDBJ whole genome shotgun (WGS) entry which is preliminary data.</text>
</comment>
<keyword evidence="8" id="KW-1185">Reference proteome</keyword>
<dbReference type="InterPro" id="IPR036909">
    <property type="entry name" value="Cyt_c-like_dom_sf"/>
</dbReference>
<feature type="signal peptide" evidence="5">
    <location>
        <begin position="1"/>
        <end position="27"/>
    </location>
</feature>
<keyword evidence="1 4" id="KW-0349">Heme</keyword>
<gene>
    <name evidence="7" type="ORF">DS2_06681</name>
</gene>
<keyword evidence="5" id="KW-0732">Signal</keyword>
<keyword evidence="3 4" id="KW-0408">Iron</keyword>
<dbReference type="RefSeq" id="WP_035013923.1">
    <property type="nucleotide sequence ID" value="NZ_ARZY01000009.1"/>
</dbReference>
<dbReference type="PROSITE" id="PS51007">
    <property type="entry name" value="CYTC"/>
    <property type="match status" value="1"/>
</dbReference>
<feature type="chain" id="PRO_5004898634" evidence="5">
    <location>
        <begin position="28"/>
        <end position="309"/>
    </location>
</feature>
<evidence type="ECO:0000256" key="3">
    <source>
        <dbReference type="ARBA" id="ARBA00023004"/>
    </source>
</evidence>
<dbReference type="GO" id="GO:0009055">
    <property type="term" value="F:electron transfer activity"/>
    <property type="evidence" value="ECO:0007669"/>
    <property type="project" value="InterPro"/>
</dbReference>
<dbReference type="InterPro" id="IPR009056">
    <property type="entry name" value="Cyt_c-like_dom"/>
</dbReference>
<evidence type="ECO:0000256" key="2">
    <source>
        <dbReference type="ARBA" id="ARBA00022723"/>
    </source>
</evidence>
<proteinExistence type="predicted"/>
<dbReference type="EMBL" id="ARZY01000009">
    <property type="protein sequence ID" value="EWH10715.1"/>
    <property type="molecule type" value="Genomic_DNA"/>
</dbReference>
<evidence type="ECO:0000259" key="6">
    <source>
        <dbReference type="PROSITE" id="PS51007"/>
    </source>
</evidence>
<evidence type="ECO:0000256" key="4">
    <source>
        <dbReference type="PROSITE-ProRule" id="PRU00433"/>
    </source>
</evidence>
<reference evidence="7 8" key="1">
    <citation type="journal article" date="2014" name="Genome Announc.">
        <title>Draft Genome Sequence of the Agar-Degrading Bacterium Catenovulum sp. Strain DS-2, Isolated from Intestines of Haliotis diversicolor.</title>
        <authorList>
            <person name="Shan D."/>
            <person name="Li X."/>
            <person name="Gu Z."/>
            <person name="Wei G."/>
            <person name="Gao Z."/>
            <person name="Shao Z."/>
        </authorList>
    </citation>
    <scope>NUCLEOTIDE SEQUENCE [LARGE SCALE GENOMIC DNA]</scope>
    <source>
        <strain evidence="7 8">DS-2</strain>
    </source>
</reference>
<dbReference type="AlphaFoldDB" id="W7QZC9"/>
<evidence type="ECO:0000256" key="5">
    <source>
        <dbReference type="SAM" id="SignalP"/>
    </source>
</evidence>
<keyword evidence="2 4" id="KW-0479">Metal-binding</keyword>
<dbReference type="STRING" id="1328313.DS2_06681"/>
<dbReference type="Proteomes" id="UP000019276">
    <property type="component" value="Unassembled WGS sequence"/>
</dbReference>
<dbReference type="Gene3D" id="1.10.760.10">
    <property type="entry name" value="Cytochrome c-like domain"/>
    <property type="match status" value="1"/>
</dbReference>
<dbReference type="OrthoDB" id="9814063at2"/>
<dbReference type="GO" id="GO:0020037">
    <property type="term" value="F:heme binding"/>
    <property type="evidence" value="ECO:0007669"/>
    <property type="project" value="InterPro"/>
</dbReference>
<name>W7QZC9_9ALTE</name>
<organism evidence="7 8">
    <name type="scientific">Catenovulum agarivorans DS-2</name>
    <dbReference type="NCBI Taxonomy" id="1328313"/>
    <lineage>
        <taxon>Bacteria</taxon>
        <taxon>Pseudomonadati</taxon>
        <taxon>Pseudomonadota</taxon>
        <taxon>Gammaproteobacteria</taxon>
        <taxon>Alteromonadales</taxon>
        <taxon>Alteromonadaceae</taxon>
        <taxon>Catenovulum</taxon>
    </lineage>
</organism>
<dbReference type="eggNOG" id="COG3241">
    <property type="taxonomic scope" value="Bacteria"/>
</dbReference>
<accession>W7QZC9</accession>
<evidence type="ECO:0000313" key="8">
    <source>
        <dbReference type="Proteomes" id="UP000019276"/>
    </source>
</evidence>
<evidence type="ECO:0000313" key="7">
    <source>
        <dbReference type="EMBL" id="EWH10715.1"/>
    </source>
</evidence>
<dbReference type="GO" id="GO:0046872">
    <property type="term" value="F:metal ion binding"/>
    <property type="evidence" value="ECO:0007669"/>
    <property type="project" value="UniProtKB-KW"/>
</dbReference>
<evidence type="ECO:0000256" key="1">
    <source>
        <dbReference type="ARBA" id="ARBA00022617"/>
    </source>
</evidence>
<dbReference type="Pfam" id="PF00034">
    <property type="entry name" value="Cytochrom_C"/>
    <property type="match status" value="1"/>
</dbReference>
<feature type="domain" description="Cytochrome c" evidence="6">
    <location>
        <begin position="26"/>
        <end position="108"/>
    </location>
</feature>
<dbReference type="SUPFAM" id="SSF46626">
    <property type="entry name" value="Cytochrome c"/>
    <property type="match status" value="1"/>
</dbReference>
<sequence length="309" mass="34864">MKLKNKKTIKRAVLLLFSGAISQPSYAIDQGKLAFEANCKACHSLAKFSTGPSLVYIRDQYPANKQAEFLEWVKAPGKKNPDTIQMPPMGHLSELTIKQIHQYILLISQHVVEQKSKPKFAPYKPPAKTYPSVTRGYLPFTNPASIVVHLTPKLSLAWDTNLGQLRYAFPTFAPFYGEKKRQQNKQQIIYSETSEVGFNFAKGQAVNFLGYKFINDSPEFSYQINGYQVKEQIRLGATKTSFIREYQVTRLNRDHIPTQPITLDLSHTNKGGESGKTSQIIASNGRLTNKVLHLTEQQAKNFSVEVVLP</sequence>